<dbReference type="EMBL" id="UASS01000022">
    <property type="protein sequence ID" value="SPX61747.1"/>
    <property type="molecule type" value="Genomic_DNA"/>
</dbReference>
<protein>
    <submittedName>
        <fullName evidence="1">Protein-tyrosine phosphatase</fullName>
    </submittedName>
</protein>
<reference evidence="2 4" key="2">
    <citation type="submission" date="2018-06" db="EMBL/GenBank/DDBJ databases">
        <authorList>
            <consortium name="Pathogen Informatics"/>
            <person name="Doyle S."/>
        </authorList>
    </citation>
    <scope>NUCLEOTIDE SEQUENCE [LARGE SCALE GENOMIC DNA]</scope>
    <source>
        <strain evidence="2 4">NCTC12022</strain>
    </source>
</reference>
<dbReference type="STRING" id="453.Lfee_2699"/>
<evidence type="ECO:0000313" key="3">
    <source>
        <dbReference type="Proteomes" id="UP000054698"/>
    </source>
</evidence>
<name>A0A0W0THM3_9GAMM</name>
<dbReference type="RefSeq" id="WP_112854770.1">
    <property type="nucleotide sequence ID" value="NZ_CAAAHT010000006.1"/>
</dbReference>
<evidence type="ECO:0000313" key="1">
    <source>
        <dbReference type="EMBL" id="KTC95035.1"/>
    </source>
</evidence>
<keyword evidence="3" id="KW-1185">Reference proteome</keyword>
<dbReference type="OrthoDB" id="746143at2"/>
<organism evidence="1 3">
    <name type="scientific">Legionella feeleii</name>
    <dbReference type="NCBI Taxonomy" id="453"/>
    <lineage>
        <taxon>Bacteria</taxon>
        <taxon>Pseudomonadati</taxon>
        <taxon>Pseudomonadota</taxon>
        <taxon>Gammaproteobacteria</taxon>
        <taxon>Legionellales</taxon>
        <taxon>Legionellaceae</taxon>
        <taxon>Legionella</taxon>
    </lineage>
</organism>
<dbReference type="Proteomes" id="UP000251942">
    <property type="component" value="Unassembled WGS sequence"/>
</dbReference>
<evidence type="ECO:0000313" key="2">
    <source>
        <dbReference type="EMBL" id="SPX61747.1"/>
    </source>
</evidence>
<evidence type="ECO:0000313" key="4">
    <source>
        <dbReference type="Proteomes" id="UP000251942"/>
    </source>
</evidence>
<proteinExistence type="predicted"/>
<dbReference type="AlphaFoldDB" id="A0A0W0THM3"/>
<reference evidence="1 3" key="1">
    <citation type="submission" date="2015-11" db="EMBL/GenBank/DDBJ databases">
        <title>Genomic analysis of 38 Legionella species identifies large and diverse effector repertoires.</title>
        <authorList>
            <person name="Burstein D."/>
            <person name="Amaro F."/>
            <person name="Zusman T."/>
            <person name="Lifshitz Z."/>
            <person name="Cohen O."/>
            <person name="Gilbert J.A."/>
            <person name="Pupko T."/>
            <person name="Shuman H.A."/>
            <person name="Segal G."/>
        </authorList>
    </citation>
    <scope>NUCLEOTIDE SEQUENCE [LARGE SCALE GENOMIC DNA]</scope>
    <source>
        <strain evidence="1 3">WO-44C</strain>
    </source>
</reference>
<sequence>MKYLIFFYLIVHSLVYAATYPVMLGNTKVEIIKQHGKGKTFVHLHENEKTALAAAKTFIKAKGGSLITLRHSGTRNIVFHLRRVRYEFDPNRIFTDRGIKKTLKQYGSYSPAAHTEVRKFADKIKRLLPKNETVVAVHNNRTYSIKEYFPKHPLAKDIKALNYRAKSNYRNFYFVTKSEEYRRLKKLKFNVALQSNSATDDGSLSFYLAKKNYINIESAFGALKEQLRMLHHA</sequence>
<gene>
    <name evidence="1" type="ORF">Lfee_2699</name>
    <name evidence="2" type="ORF">NCTC12022_02496</name>
</gene>
<dbReference type="Proteomes" id="UP000054698">
    <property type="component" value="Unassembled WGS sequence"/>
</dbReference>
<accession>A0A0W0THM3</accession>
<dbReference type="EMBL" id="LNYB01000085">
    <property type="protein sequence ID" value="KTC95035.1"/>
    <property type="molecule type" value="Genomic_DNA"/>
</dbReference>
<dbReference type="PATRIC" id="fig|453.4.peg.2954"/>